<proteinExistence type="predicted"/>
<dbReference type="eggNOG" id="ENOG502S1SC">
    <property type="taxonomic scope" value="Eukaryota"/>
</dbReference>
<feature type="region of interest" description="Disordered" evidence="1">
    <location>
        <begin position="96"/>
        <end position="155"/>
    </location>
</feature>
<feature type="region of interest" description="Disordered" evidence="1">
    <location>
        <begin position="330"/>
        <end position="378"/>
    </location>
</feature>
<feature type="transmembrane region" description="Helical" evidence="2">
    <location>
        <begin position="41"/>
        <end position="60"/>
    </location>
</feature>
<dbReference type="EMBL" id="KB933192">
    <property type="protein sequence ID" value="EON98809.1"/>
    <property type="molecule type" value="Genomic_DNA"/>
</dbReference>
<protein>
    <submittedName>
        <fullName evidence="3">Uncharacterized protein</fullName>
    </submittedName>
</protein>
<evidence type="ECO:0000256" key="1">
    <source>
        <dbReference type="SAM" id="MobiDB-lite"/>
    </source>
</evidence>
<dbReference type="AlphaFoldDB" id="R8BHR9"/>
<dbReference type="OrthoDB" id="5376312at2759"/>
<dbReference type="HOGENOM" id="CLU_027663_0_0_1"/>
<dbReference type="Proteomes" id="UP000014074">
    <property type="component" value="Unassembled WGS sequence"/>
</dbReference>
<evidence type="ECO:0000256" key="2">
    <source>
        <dbReference type="SAM" id="Phobius"/>
    </source>
</evidence>
<evidence type="ECO:0000313" key="4">
    <source>
        <dbReference type="Proteomes" id="UP000014074"/>
    </source>
</evidence>
<name>R8BHR9_PHAM7</name>
<keyword evidence="4" id="KW-1185">Reference proteome</keyword>
<keyword evidence="2" id="KW-0472">Membrane</keyword>
<feature type="compositionally biased region" description="Low complexity" evidence="1">
    <location>
        <begin position="351"/>
        <end position="363"/>
    </location>
</feature>
<accession>R8BHR9</accession>
<dbReference type="KEGG" id="tmn:UCRPA7_5679"/>
<evidence type="ECO:0000313" key="3">
    <source>
        <dbReference type="EMBL" id="EON98809.1"/>
    </source>
</evidence>
<organism evidence="3 4">
    <name type="scientific">Phaeoacremonium minimum (strain UCR-PA7)</name>
    <name type="common">Esca disease fungus</name>
    <name type="synonym">Togninia minima</name>
    <dbReference type="NCBI Taxonomy" id="1286976"/>
    <lineage>
        <taxon>Eukaryota</taxon>
        <taxon>Fungi</taxon>
        <taxon>Dikarya</taxon>
        <taxon>Ascomycota</taxon>
        <taxon>Pezizomycotina</taxon>
        <taxon>Sordariomycetes</taxon>
        <taxon>Sordariomycetidae</taxon>
        <taxon>Togniniales</taxon>
        <taxon>Togniniaceae</taxon>
        <taxon>Phaeoacremonium</taxon>
    </lineage>
</organism>
<dbReference type="RefSeq" id="XP_007916414.1">
    <property type="nucleotide sequence ID" value="XM_007918223.1"/>
</dbReference>
<keyword evidence="2" id="KW-0812">Transmembrane</keyword>
<reference evidence="4" key="1">
    <citation type="journal article" date="2013" name="Genome Announc.">
        <title>Draft genome sequence of the ascomycete Phaeoacremonium aleophilum strain UCR-PA7, a causal agent of the esca disease complex in grapevines.</title>
        <authorList>
            <person name="Blanco-Ulate B."/>
            <person name="Rolshausen P."/>
            <person name="Cantu D."/>
        </authorList>
    </citation>
    <scope>NUCLEOTIDE SEQUENCE [LARGE SCALE GENOMIC DNA]</scope>
    <source>
        <strain evidence="4">UCR-PA7</strain>
    </source>
</reference>
<feature type="compositionally biased region" description="Polar residues" evidence="1">
    <location>
        <begin position="96"/>
        <end position="148"/>
    </location>
</feature>
<sequence length="378" mass="42159">MHLPFRIGIPAQPPTGASLLNAASTLQKREDDKRKNNSTTIAIAGAVIGVVLLIAVMILVRTLRGRHPNPKYIPTPFLKKLWRSWKVPTYRTQYQAAGSTDDNDGASSTTRRASSQNTSGNNMEDTSTSNTNRNSAVSGVDRNTSVRSVMTLPAYRQKPIDSEQVLGREGERDGIDVVVELPTQEADEELREEEMEALYQIRLARRRQIAEREERRRQRREARDRNDIVALQDIRERTRAASTSGQEEVDELRANHEQIKQTRQRAVSSVSYADLGIARHDGTRIRANSTESERVGLLSDAASIALSTQDTLQHQARNNRLSAHMADLAAETATEDDRTTQRSSRGVGGTPQLPSLRLSRLPQIVIEPSSAVPREDER</sequence>
<gene>
    <name evidence="3" type="ORF">UCRPA7_5679</name>
</gene>
<keyword evidence="2" id="KW-1133">Transmembrane helix</keyword>
<dbReference type="GeneID" id="19326256"/>